<feature type="domain" description="Retrovirus-related Pol polyprotein from transposon TNT 1-94-like beta-barrel" evidence="1">
    <location>
        <begin position="272"/>
        <end position="323"/>
    </location>
</feature>
<dbReference type="PANTHER" id="PTHR35317:SF28">
    <property type="entry name" value="ZINC FINGER, CCHC-TYPE, RIBONUCLEASE H-LIKE DOMAIN, GAG-PRE-INTEGRASE DOMAIN PROTEIN-RELATED"/>
    <property type="match status" value="1"/>
</dbReference>
<dbReference type="Pfam" id="PF22936">
    <property type="entry name" value="Pol_BBD"/>
    <property type="match status" value="1"/>
</dbReference>
<dbReference type="Pfam" id="PF14223">
    <property type="entry name" value="Retrotran_gag_2"/>
    <property type="match status" value="1"/>
</dbReference>
<organism evidence="2 3">
    <name type="scientific">Elaeis guineensis var. tenera</name>
    <name type="common">Oil palm</name>
    <dbReference type="NCBI Taxonomy" id="51953"/>
    <lineage>
        <taxon>Eukaryota</taxon>
        <taxon>Viridiplantae</taxon>
        <taxon>Streptophyta</taxon>
        <taxon>Embryophyta</taxon>
        <taxon>Tracheophyta</taxon>
        <taxon>Spermatophyta</taxon>
        <taxon>Magnoliopsida</taxon>
        <taxon>Liliopsida</taxon>
        <taxon>Arecaceae</taxon>
        <taxon>Arecoideae</taxon>
        <taxon>Cocoseae</taxon>
        <taxon>Elaeidinae</taxon>
        <taxon>Elaeis</taxon>
    </lineage>
</organism>
<name>A0A8N4F0P5_ELAGV</name>
<keyword evidence="2" id="KW-1185">Reference proteome</keyword>
<reference evidence="3" key="1">
    <citation type="submission" date="2025-08" db="UniProtKB">
        <authorList>
            <consortium name="RefSeq"/>
        </authorList>
    </citation>
    <scope>IDENTIFICATION</scope>
</reference>
<sequence>MASRLQLQVPCLINENYENWSLQMKVLFGFHDIWIVVERAYEKPQNETNAMANQTFRELRRKDKKVLFFIHQTLDEANFEKVTNATTSKQAWEILENAYKGIENVKKMKESETIVDYFTRVLSMVNQLKKNGEKLEDVRTVEKILCSVNDKFEHIVVAIEESKDLESMSIDELVGSLKIKLLKMMRIQVTKVEVEVVGMAMAMTMAMAMVMEDEEDMKKEVKAPMVDKGEQKQQAEDNQNKEKANFVAKKEKQDSFLLIAYKEDDANKYDNWYLDMGASNHMYGHKSMFVELDESIETQVYFDDSSKVSMKDKGKILIHLKNRSY</sequence>
<dbReference type="InterPro" id="IPR054722">
    <property type="entry name" value="PolX-like_BBD"/>
</dbReference>
<dbReference type="RefSeq" id="XP_029122575.1">
    <property type="nucleotide sequence ID" value="XM_029266742.1"/>
</dbReference>
<protein>
    <submittedName>
        <fullName evidence="3">Uncharacterized protein LOC105051123</fullName>
    </submittedName>
</protein>
<dbReference type="AlphaFoldDB" id="A0A8N4F0P5"/>
<dbReference type="OrthoDB" id="1301378at2759"/>
<dbReference type="PANTHER" id="PTHR35317">
    <property type="entry name" value="OS04G0629600 PROTEIN"/>
    <property type="match status" value="1"/>
</dbReference>
<dbReference type="Proteomes" id="UP000504607">
    <property type="component" value="Chromosome 9"/>
</dbReference>
<evidence type="ECO:0000313" key="2">
    <source>
        <dbReference type="Proteomes" id="UP000504607"/>
    </source>
</evidence>
<evidence type="ECO:0000313" key="3">
    <source>
        <dbReference type="RefSeq" id="XP_029122575.1"/>
    </source>
</evidence>
<accession>A0A8N4F0P5</accession>
<gene>
    <name evidence="3" type="primary">LOC105051123</name>
</gene>
<proteinExistence type="predicted"/>
<evidence type="ECO:0000259" key="1">
    <source>
        <dbReference type="Pfam" id="PF22936"/>
    </source>
</evidence>